<organism evidence="14 15">
    <name type="scientific">Geodermatophilus tzadiensis</name>
    <dbReference type="NCBI Taxonomy" id="1137988"/>
    <lineage>
        <taxon>Bacteria</taxon>
        <taxon>Bacillati</taxon>
        <taxon>Actinomycetota</taxon>
        <taxon>Actinomycetes</taxon>
        <taxon>Geodermatophilales</taxon>
        <taxon>Geodermatophilaceae</taxon>
        <taxon>Geodermatophilus</taxon>
    </lineage>
</organism>
<dbReference type="InterPro" id="IPR023299">
    <property type="entry name" value="ATPase_P-typ_cyto_dom_N"/>
</dbReference>
<evidence type="ECO:0000256" key="7">
    <source>
        <dbReference type="ARBA" id="ARBA00022967"/>
    </source>
</evidence>
<dbReference type="Proteomes" id="UP000239210">
    <property type="component" value="Unassembled WGS sequence"/>
</dbReference>
<keyword evidence="6" id="KW-0460">Magnesium</keyword>
<dbReference type="GO" id="GO:0046872">
    <property type="term" value="F:metal ion binding"/>
    <property type="evidence" value="ECO:0007669"/>
    <property type="project" value="UniProtKB-KW"/>
</dbReference>
<dbReference type="InterPro" id="IPR059000">
    <property type="entry name" value="ATPase_P-type_domA"/>
</dbReference>
<feature type="domain" description="Cation-transporting P-type ATPase C-terminal" evidence="13">
    <location>
        <begin position="1355"/>
        <end position="1521"/>
    </location>
</feature>
<dbReference type="PRINTS" id="PR00120">
    <property type="entry name" value="HATPASE"/>
</dbReference>
<dbReference type="PROSITE" id="PS00154">
    <property type="entry name" value="ATPASE_E1_E2"/>
    <property type="match status" value="1"/>
</dbReference>
<dbReference type="SFLD" id="SFLDG00002">
    <property type="entry name" value="C1.7:_P-type_atpase_like"/>
    <property type="match status" value="1"/>
</dbReference>
<feature type="region of interest" description="Disordered" evidence="11">
    <location>
        <begin position="350"/>
        <end position="372"/>
    </location>
</feature>
<evidence type="ECO:0000256" key="10">
    <source>
        <dbReference type="ARBA" id="ARBA00049360"/>
    </source>
</evidence>
<evidence type="ECO:0000256" key="2">
    <source>
        <dbReference type="ARBA" id="ARBA00022692"/>
    </source>
</evidence>
<feature type="region of interest" description="Disordered" evidence="11">
    <location>
        <begin position="1"/>
        <end position="24"/>
    </location>
</feature>
<evidence type="ECO:0000256" key="1">
    <source>
        <dbReference type="ARBA" id="ARBA00004651"/>
    </source>
</evidence>
<evidence type="ECO:0000256" key="3">
    <source>
        <dbReference type="ARBA" id="ARBA00022723"/>
    </source>
</evidence>
<dbReference type="SFLD" id="SFLDS00003">
    <property type="entry name" value="Haloacid_Dehalogenase"/>
    <property type="match status" value="1"/>
</dbReference>
<dbReference type="SUPFAM" id="SSF81660">
    <property type="entry name" value="Metal cation-transporting ATPase, ATP-binding domain N"/>
    <property type="match status" value="1"/>
</dbReference>
<keyword evidence="4" id="KW-0547">Nucleotide-binding</keyword>
<comment type="caution">
    <text evidence="14">The sequence shown here is derived from an EMBL/GenBank/DDBJ whole genome shotgun (WGS) entry which is preliminary data.</text>
</comment>
<dbReference type="Gene3D" id="1.20.1110.10">
    <property type="entry name" value="Calcium-transporting ATPase, transmembrane domain"/>
    <property type="match status" value="1"/>
</dbReference>
<dbReference type="GO" id="GO:0016887">
    <property type="term" value="F:ATP hydrolysis activity"/>
    <property type="evidence" value="ECO:0007669"/>
    <property type="project" value="InterPro"/>
</dbReference>
<evidence type="ECO:0000256" key="5">
    <source>
        <dbReference type="ARBA" id="ARBA00022840"/>
    </source>
</evidence>
<dbReference type="SUPFAM" id="SSF81665">
    <property type="entry name" value="Calcium ATPase, transmembrane domain M"/>
    <property type="match status" value="1"/>
</dbReference>
<dbReference type="SUPFAM" id="SSF56784">
    <property type="entry name" value="HAD-like"/>
    <property type="match status" value="1"/>
</dbReference>
<proteinExistence type="predicted"/>
<dbReference type="SFLD" id="SFLDF00027">
    <property type="entry name" value="p-type_atpase"/>
    <property type="match status" value="1"/>
</dbReference>
<evidence type="ECO:0000256" key="11">
    <source>
        <dbReference type="SAM" id="MobiDB-lite"/>
    </source>
</evidence>
<dbReference type="Gene3D" id="3.40.1110.10">
    <property type="entry name" value="Calcium-transporting ATPase, cytoplasmic domain N"/>
    <property type="match status" value="1"/>
</dbReference>
<dbReference type="PANTHER" id="PTHR24093">
    <property type="entry name" value="CATION TRANSPORTING ATPASE"/>
    <property type="match status" value="1"/>
</dbReference>
<evidence type="ECO:0000313" key="14">
    <source>
        <dbReference type="EMBL" id="PRY50093.1"/>
    </source>
</evidence>
<evidence type="ECO:0000256" key="4">
    <source>
        <dbReference type="ARBA" id="ARBA00022741"/>
    </source>
</evidence>
<reference evidence="14 15" key="1">
    <citation type="submission" date="2018-03" db="EMBL/GenBank/DDBJ databases">
        <title>Genomic Encyclopedia of Archaeal and Bacterial Type Strains, Phase II (KMG-II): from individual species to whole genera.</title>
        <authorList>
            <person name="Goeker M."/>
        </authorList>
    </citation>
    <scope>NUCLEOTIDE SEQUENCE [LARGE SCALE GENOMIC DNA]</scope>
    <source>
        <strain evidence="14 15">DSM 45416</strain>
    </source>
</reference>
<dbReference type="InterPro" id="IPR044492">
    <property type="entry name" value="P_typ_ATPase_HD_dom"/>
</dbReference>
<dbReference type="Pfam" id="PF00702">
    <property type="entry name" value="Hydrolase"/>
    <property type="match status" value="1"/>
</dbReference>
<feature type="compositionally biased region" description="Basic and acidic residues" evidence="11">
    <location>
        <begin position="1"/>
        <end position="13"/>
    </location>
</feature>
<keyword evidence="7" id="KW-1278">Translocase</keyword>
<keyword evidence="15" id="KW-1185">Reference proteome</keyword>
<feature type="domain" description="P-type ATPase A" evidence="12">
    <location>
        <begin position="815"/>
        <end position="922"/>
    </location>
</feature>
<dbReference type="GO" id="GO:0005388">
    <property type="term" value="F:P-type calcium transporter activity"/>
    <property type="evidence" value="ECO:0007669"/>
    <property type="project" value="TreeGrafter"/>
</dbReference>
<dbReference type="SUPFAM" id="SSF81653">
    <property type="entry name" value="Calcium ATPase, transduction domain A"/>
    <property type="match status" value="1"/>
</dbReference>
<dbReference type="InterPro" id="IPR036412">
    <property type="entry name" value="HAD-like_sf"/>
</dbReference>
<dbReference type="EMBL" id="PVTG01000004">
    <property type="protein sequence ID" value="PRY50093.1"/>
    <property type="molecule type" value="Genomic_DNA"/>
</dbReference>
<dbReference type="InterPro" id="IPR023298">
    <property type="entry name" value="ATPase_P-typ_TM_dom_sf"/>
</dbReference>
<evidence type="ECO:0000256" key="6">
    <source>
        <dbReference type="ARBA" id="ARBA00022842"/>
    </source>
</evidence>
<sequence length="1564" mass="158253">MRDREADDGRTAGDGRGAGGPPVSLLPRYGTARAALSGAARLAVTGAGLAAVPAVVGADLLGATVRTSARTSVRTVRAAADLSAAVAGRSAGLARSVAGPGVKAVARPGVRAVGRLVTGADPLPTGHVRELADVVTGMLEPPQARRTPRVWAGPGVVQVEVPEPAPDAPPDAGRTLRERLESLEGVRWAAVNEVVGRVLVAVDEGRVGVDDVVDTVGALHEAVAGDAGLPEREDHPADLEPVLAALTSATADLLAVGLAALGRVTPVPPLSRHVTLLLPLLDAQDWLTRALTRRIGGVGTGLALDALSAGLHALTQSSTVPALNAVSSLQQALEARARRQVWCRREEELCRPHPDEDPPKAVDAGPRPEPLRPGVLERYRARTGPATTAAAVAVLALTRRPGRAADLVKALSPKAALQGRESFAATLDLLLCRAGVVPMDGSVYRRLDRVDCVVVDGAALCTGPSVVLEATAEADGWDDARVWTAASHLLDDGGDGGTRLGPPRTAPDGGQQRALYAGRRRVGTVLVAPELDPHAEALLSAAVSAGHLLVLTAHAGARELAGMAGQVVTDGEPLAGVVRRLQGEGHGVLLVSALDAAALLAADVGIAPVGPGRTPAWGADLLTGPGLAPVCRLVAATADARAVSRRAVQSALTGNVLGTLLAAVGSPLYGQRKATTPGKTATVATLLDGAWTAVRVARRPDPAPSVHTPWHALDPDDVVRRLAALPAAPEPRRRRPVRGAALLRGPARFARTVAAELTDPLTPVLGAGAGATAVLGESADAVLVGSVTVGNALLGALQRVRAETALESLLLEQDVRVRRERDGGVEEVPAGELRVGDVVVVSSGDVVAADARLLAAEDLEVDESSLTGESLAVAKSVAATPGADVADRRCVLFDGTTVVAGSGRAVVVAVGSATQAGRATRAAGSGPPPAGVQSRLAELTRSVLPLTLAGGAAVTALGVLWRRPLREAVGAGVAVAVAAVPEGLPLVATVAQQAAARRLSGRGAVVRSARVLEALGRVDTVCFDKTGTLTENRLQVVRLLPLDGDGAEEDALLGLAAAAVGAGDDEAHETDRAVVTAARDRGVAADEAPEASVPFATGRGFSAALRGGRLVVKGAPEVVLRRCAEPGDAAARVQELACAGLRVLAVADRAVDGRPDDLEAAAEELTLRGLVGLADTVRPSSAAAVEQLRAAGVRVLVATGDHPETAAAIAAQAGVPGADRVVTGAQLARASEAERARLVADAAVFARLSPEQKVLLVGALRRAGATLAMTGDGVNDAAAIRLADVGVGVAGAESPAARSAADLVVTDADLTRLVDAVAEGRALWSRVRDAVAILVGGNAGEVGFTVLGTAFGGRSPLGTRQLLLVNLLTDMFPALAVAVAAPRTAAPSSDGGPLAGHPLQAVLAAGPQRGFTASVRELVAVRGVATAAGATGAWATGRLAGRRHAGTMGLAALIATQLGQTAWSGRRSPLVLATAAGSLLALAAVVQTPGVSRFFGCRPLDPLSWLLVLAWAAAGTAGAELLRTPAAAQAVARMRSSAASKYSSYSSRTTSARSSATARLTRQT</sequence>
<dbReference type="InterPro" id="IPR008250">
    <property type="entry name" value="ATPase_P-typ_transduc_dom_A_sf"/>
</dbReference>
<dbReference type="InterPro" id="IPR023214">
    <property type="entry name" value="HAD_sf"/>
</dbReference>
<dbReference type="PANTHER" id="PTHR24093:SF513">
    <property type="entry name" value="CATION-TRANSPORTING ATPASE I-RELATED"/>
    <property type="match status" value="1"/>
</dbReference>
<keyword evidence="9" id="KW-0472">Membrane</keyword>
<gene>
    <name evidence="14" type="ORF">LY71_104129</name>
</gene>
<keyword evidence="3" id="KW-0479">Metal-binding</keyword>
<protein>
    <submittedName>
        <fullName evidence="14">Cation-transporting ATPase I</fullName>
    </submittedName>
</protein>
<evidence type="ECO:0000256" key="8">
    <source>
        <dbReference type="ARBA" id="ARBA00022989"/>
    </source>
</evidence>
<accession>A0A2T0TWQ9</accession>
<keyword evidence="2" id="KW-0812">Transmembrane</keyword>
<evidence type="ECO:0000259" key="12">
    <source>
        <dbReference type="Pfam" id="PF00122"/>
    </source>
</evidence>
<comment type="catalytic activity">
    <reaction evidence="10">
        <text>ATP + H2O = ADP + phosphate + H(+)</text>
        <dbReference type="Rhea" id="RHEA:13065"/>
        <dbReference type="ChEBI" id="CHEBI:15377"/>
        <dbReference type="ChEBI" id="CHEBI:15378"/>
        <dbReference type="ChEBI" id="CHEBI:30616"/>
        <dbReference type="ChEBI" id="CHEBI:43474"/>
        <dbReference type="ChEBI" id="CHEBI:456216"/>
    </reaction>
</comment>
<dbReference type="GO" id="GO:0005886">
    <property type="term" value="C:plasma membrane"/>
    <property type="evidence" value="ECO:0007669"/>
    <property type="project" value="UniProtKB-SubCell"/>
</dbReference>
<dbReference type="Pfam" id="PF00122">
    <property type="entry name" value="E1-E2_ATPase"/>
    <property type="match status" value="1"/>
</dbReference>
<dbReference type="GO" id="GO:0005524">
    <property type="term" value="F:ATP binding"/>
    <property type="evidence" value="ECO:0007669"/>
    <property type="project" value="UniProtKB-KW"/>
</dbReference>
<feature type="compositionally biased region" description="Basic and acidic residues" evidence="11">
    <location>
        <begin position="350"/>
        <end position="360"/>
    </location>
</feature>
<dbReference type="PRINTS" id="PR00119">
    <property type="entry name" value="CATATPASE"/>
</dbReference>
<dbReference type="Pfam" id="PF00689">
    <property type="entry name" value="Cation_ATPase_C"/>
    <property type="match status" value="1"/>
</dbReference>
<dbReference type="Gene3D" id="3.40.50.1000">
    <property type="entry name" value="HAD superfamily/HAD-like"/>
    <property type="match status" value="1"/>
</dbReference>
<dbReference type="InterPro" id="IPR018303">
    <property type="entry name" value="ATPase_P-typ_P_site"/>
</dbReference>
<name>A0A2T0TWQ9_9ACTN</name>
<keyword evidence="8" id="KW-1133">Transmembrane helix</keyword>
<dbReference type="InterPro" id="IPR006068">
    <property type="entry name" value="ATPase_P-typ_cation-transptr_C"/>
</dbReference>
<keyword evidence="5" id="KW-0067">ATP-binding</keyword>
<dbReference type="Gene3D" id="2.70.150.10">
    <property type="entry name" value="Calcium-transporting ATPase, cytoplasmic transduction domain A"/>
    <property type="match status" value="1"/>
</dbReference>
<dbReference type="InterPro" id="IPR001757">
    <property type="entry name" value="P_typ_ATPase"/>
</dbReference>
<dbReference type="NCBIfam" id="TIGR01494">
    <property type="entry name" value="ATPase_P-type"/>
    <property type="match status" value="2"/>
</dbReference>
<evidence type="ECO:0000259" key="13">
    <source>
        <dbReference type="Pfam" id="PF00689"/>
    </source>
</evidence>
<evidence type="ECO:0000313" key="15">
    <source>
        <dbReference type="Proteomes" id="UP000239210"/>
    </source>
</evidence>
<comment type="subcellular location">
    <subcellularLocation>
        <location evidence="1">Cell membrane</location>
        <topology evidence="1">Multi-pass membrane protein</topology>
    </subcellularLocation>
</comment>
<evidence type="ECO:0000256" key="9">
    <source>
        <dbReference type="ARBA" id="ARBA00023136"/>
    </source>
</evidence>